<dbReference type="Pfam" id="PF09243">
    <property type="entry name" value="Rsm22"/>
    <property type="match status" value="2"/>
</dbReference>
<dbReference type="InterPro" id="IPR015324">
    <property type="entry name" value="Ribosomal_Rsm22-like"/>
</dbReference>
<organism evidence="9 10">
    <name type="scientific">Obba rivulosa</name>
    <dbReference type="NCBI Taxonomy" id="1052685"/>
    <lineage>
        <taxon>Eukaryota</taxon>
        <taxon>Fungi</taxon>
        <taxon>Dikarya</taxon>
        <taxon>Basidiomycota</taxon>
        <taxon>Agaricomycotina</taxon>
        <taxon>Agaricomycetes</taxon>
        <taxon>Polyporales</taxon>
        <taxon>Gelatoporiaceae</taxon>
        <taxon>Obba</taxon>
    </lineage>
</organism>
<dbReference type="AlphaFoldDB" id="A0A8E2DLN8"/>
<dbReference type="PANTHER" id="PTHR13184">
    <property type="entry name" value="37S RIBOSOMAL PROTEIN S22"/>
    <property type="match status" value="1"/>
</dbReference>
<protein>
    <submittedName>
        <fullName evidence="9">Rsm22-domain-containing protein</fullName>
    </submittedName>
</protein>
<dbReference type="GO" id="GO:0046872">
    <property type="term" value="F:metal ion binding"/>
    <property type="evidence" value="ECO:0007669"/>
    <property type="project" value="UniProtKB-KW"/>
</dbReference>
<evidence type="ECO:0000256" key="3">
    <source>
        <dbReference type="ARBA" id="ARBA00022946"/>
    </source>
</evidence>
<dbReference type="PANTHER" id="PTHR13184:SF5">
    <property type="entry name" value="METHYLTRANSFERASE-LIKE PROTEIN 17, MITOCHONDRIAL"/>
    <property type="match status" value="1"/>
</dbReference>
<dbReference type="InterPro" id="IPR052571">
    <property type="entry name" value="Mt_RNA_Methyltransferase"/>
</dbReference>
<feature type="region of interest" description="Disordered" evidence="8">
    <location>
        <begin position="599"/>
        <end position="657"/>
    </location>
</feature>
<evidence type="ECO:0000256" key="8">
    <source>
        <dbReference type="SAM" id="MobiDB-lite"/>
    </source>
</evidence>
<feature type="compositionally biased region" description="Basic and acidic residues" evidence="8">
    <location>
        <begin position="633"/>
        <end position="657"/>
    </location>
</feature>
<sequence>MLRTQYSRSLTVVARRHNQASFSSTSTALMHQPNAPLDLDPSFQALLKDADMSLRRHKSERPLNKEYAPRRELQVYPSEEPVADNYIPELDVEPQDGYTPRERRKSPAALLGSLQIGEVVLPFELKETITRLIAQSDKNMLHTDAMRLFAKDNGEDLDWNAAYDVRYKSRQQAARLAERDGTAFASVALPSHYAAICAVLDHVKRRLGPDLNITRVIDWGAGIGSGLWAASHTFQKGRDFYALPSDDDPRLSRSIFSSYVAIDQRPGLTKIGQKLLADVPVGDMEVSFQRNFRETNVVEREEGKGVLAMSAFMLSTLSTEHARKQLLKEMWESGAGMMVLIDHNTSLGFECIAEARQFLLRLGRKETEGLDAEDAIDRGSHVVAPCPHDGVCPLYQTGAMSKLVCGFEQRLKRPAFVRKTKHSRMGEEDVGYTYVVIRRGARPSRVDTKVGRVGEVGRRDLIEAVNLLPTEMSELEEVPTSADGRPSSDDNIKPELPGELHHPVEEDVALEPLVVRKEVDVILRREAYSWPRLIFPPIKNGGHIILDGCAAEGKIMRMIIPKSQGKQPYYDARKSAWGDLWPHDPKNAPQERHIPLRGKGRASAMGTANDIGKQGKQRSKEQVPGHSYTKIAGDVKRAGRERKQLRKLREHEDERWL</sequence>
<feature type="region of interest" description="Disordered" evidence="8">
    <location>
        <begin position="475"/>
        <end position="500"/>
    </location>
</feature>
<comment type="function">
    <text evidence="7">Mitochondrial ribosome (mitoribosome) assembly factor. Binds at the interface of the head and body domains of the mitochondrial small ribosomal subunit (mt-SSU), occluding the mRNA channel and preventing compaction of the head domain towards the body. Probable inactive methyltransferase: retains the characteristic folding and ability to bind S-adenosyl-L-methionine, but it probably lost its methyltransferase activity.</text>
</comment>
<dbReference type="EMBL" id="KV722413">
    <property type="protein sequence ID" value="OCH90069.1"/>
    <property type="molecule type" value="Genomic_DNA"/>
</dbReference>
<dbReference type="GO" id="GO:0051536">
    <property type="term" value="F:iron-sulfur cluster binding"/>
    <property type="evidence" value="ECO:0007669"/>
    <property type="project" value="UniProtKB-KW"/>
</dbReference>
<dbReference type="GO" id="GO:0003735">
    <property type="term" value="F:structural constituent of ribosome"/>
    <property type="evidence" value="ECO:0007669"/>
    <property type="project" value="TreeGrafter"/>
</dbReference>
<comment type="subcellular location">
    <subcellularLocation>
        <location evidence="1">Mitochondrion</location>
    </subcellularLocation>
</comment>
<accession>A0A8E2DLN8</accession>
<keyword evidence="10" id="KW-1185">Reference proteome</keyword>
<evidence type="ECO:0000313" key="10">
    <source>
        <dbReference type="Proteomes" id="UP000250043"/>
    </source>
</evidence>
<keyword evidence="4" id="KW-0408">Iron</keyword>
<dbReference type="GO" id="GO:0005763">
    <property type="term" value="C:mitochondrial small ribosomal subunit"/>
    <property type="evidence" value="ECO:0007669"/>
    <property type="project" value="TreeGrafter"/>
</dbReference>
<evidence type="ECO:0000256" key="2">
    <source>
        <dbReference type="ARBA" id="ARBA00022723"/>
    </source>
</evidence>
<feature type="region of interest" description="Disordered" evidence="8">
    <location>
        <begin position="78"/>
        <end position="104"/>
    </location>
</feature>
<evidence type="ECO:0000256" key="5">
    <source>
        <dbReference type="ARBA" id="ARBA00023014"/>
    </source>
</evidence>
<keyword evidence="6" id="KW-0496">Mitochondrion</keyword>
<gene>
    <name evidence="9" type="ORF">OBBRIDRAFT_793688</name>
</gene>
<dbReference type="GO" id="GO:0008168">
    <property type="term" value="F:methyltransferase activity"/>
    <property type="evidence" value="ECO:0007669"/>
    <property type="project" value="InterPro"/>
</dbReference>
<evidence type="ECO:0000256" key="6">
    <source>
        <dbReference type="ARBA" id="ARBA00023128"/>
    </source>
</evidence>
<dbReference type="Proteomes" id="UP000250043">
    <property type="component" value="Unassembled WGS sequence"/>
</dbReference>
<proteinExistence type="predicted"/>
<evidence type="ECO:0000256" key="4">
    <source>
        <dbReference type="ARBA" id="ARBA00023004"/>
    </source>
</evidence>
<name>A0A8E2DLN8_9APHY</name>
<keyword evidence="5" id="KW-0411">Iron-sulfur</keyword>
<dbReference type="GO" id="GO:0006412">
    <property type="term" value="P:translation"/>
    <property type="evidence" value="ECO:0007669"/>
    <property type="project" value="InterPro"/>
</dbReference>
<keyword evidence="2" id="KW-0479">Metal-binding</keyword>
<evidence type="ECO:0000256" key="1">
    <source>
        <dbReference type="ARBA" id="ARBA00004173"/>
    </source>
</evidence>
<feature type="compositionally biased region" description="Basic and acidic residues" evidence="8">
    <location>
        <begin position="486"/>
        <end position="500"/>
    </location>
</feature>
<reference evidence="9 10" key="1">
    <citation type="submission" date="2016-07" db="EMBL/GenBank/DDBJ databases">
        <title>Draft genome of the white-rot fungus Obba rivulosa 3A-2.</title>
        <authorList>
            <consortium name="DOE Joint Genome Institute"/>
            <person name="Miettinen O."/>
            <person name="Riley R."/>
            <person name="Acob R."/>
            <person name="Barry K."/>
            <person name="Cullen D."/>
            <person name="De Vries R."/>
            <person name="Hainaut M."/>
            <person name="Hatakka A."/>
            <person name="Henrissat B."/>
            <person name="Hilden K."/>
            <person name="Kuo R."/>
            <person name="Labutti K."/>
            <person name="Lipzen A."/>
            <person name="Makela M.R."/>
            <person name="Sandor L."/>
            <person name="Spatafora J.W."/>
            <person name="Grigoriev I.V."/>
            <person name="Hibbett D.S."/>
        </authorList>
    </citation>
    <scope>NUCLEOTIDE SEQUENCE [LARGE SCALE GENOMIC DNA]</scope>
    <source>
        <strain evidence="9 10">3A-2</strain>
    </source>
</reference>
<keyword evidence="3" id="KW-0809">Transit peptide</keyword>
<dbReference type="OrthoDB" id="421327at2759"/>
<evidence type="ECO:0000313" key="9">
    <source>
        <dbReference type="EMBL" id="OCH90069.1"/>
    </source>
</evidence>
<feature type="non-terminal residue" evidence="9">
    <location>
        <position position="1"/>
    </location>
</feature>
<evidence type="ECO:0000256" key="7">
    <source>
        <dbReference type="ARBA" id="ARBA00045681"/>
    </source>
</evidence>